<dbReference type="AlphaFoldDB" id="A0A543ACI1"/>
<dbReference type="Proteomes" id="UP000320209">
    <property type="component" value="Unassembled WGS sequence"/>
</dbReference>
<evidence type="ECO:0000313" key="1">
    <source>
        <dbReference type="EMBL" id="TQL70284.1"/>
    </source>
</evidence>
<protein>
    <submittedName>
        <fullName evidence="1">Putative PD-(D/E)XK family protein DUF4420</fullName>
    </submittedName>
</protein>
<evidence type="ECO:0000313" key="2">
    <source>
        <dbReference type="Proteomes" id="UP000320209"/>
    </source>
</evidence>
<sequence length="361" mass="39302">MTDYESLLARIIEIQAPAQPDDRSVEWVDSAEALGVARTYNNRVELFIPGPEIEARLPSVRENLAHQIWYRTSGGSPEFEASRLVLPAAGHFNQVAAFICTELLRNGVTDDAQRSFAITEPVIDLALMRLHLSDQALTGLIGELLLMEAMLVATQDGPGIEAVFNAWAGFGRSSRDFTLGTHGIEVKTTTKTASSHHAQGVHQVEPQGAESALTLVSISIEWLGEATDGADALPDLVNRIVQRVVSAMGADPSQQMLAEFLVHVHDYGGGGDSGYDHLTMAENPAFDRPFRLRFVRGYDMTDRNIKVIRTEDIAERPHTDLASVEFRVLLPAKVSGDLNPIVGLNKTASSLIGITPEADIQ</sequence>
<accession>A0A543ACI1</accession>
<proteinExistence type="predicted"/>
<name>A0A543ACI1_9ACTN</name>
<dbReference type="Pfam" id="PF14390">
    <property type="entry name" value="DUF4420"/>
    <property type="match status" value="1"/>
</dbReference>
<organism evidence="1 2">
    <name type="scientific">Nocardioides albertanoniae</name>
    <dbReference type="NCBI Taxonomy" id="1175486"/>
    <lineage>
        <taxon>Bacteria</taxon>
        <taxon>Bacillati</taxon>
        <taxon>Actinomycetota</taxon>
        <taxon>Actinomycetes</taxon>
        <taxon>Propionibacteriales</taxon>
        <taxon>Nocardioidaceae</taxon>
        <taxon>Nocardioides</taxon>
    </lineage>
</organism>
<dbReference type="OrthoDB" id="7871105at2"/>
<dbReference type="RefSeq" id="WP_141782065.1">
    <property type="nucleotide sequence ID" value="NZ_VFOV01000001.1"/>
</dbReference>
<reference evidence="1 2" key="1">
    <citation type="submission" date="2019-06" db="EMBL/GenBank/DDBJ databases">
        <title>Sequencing the genomes of 1000 actinobacteria strains.</title>
        <authorList>
            <person name="Klenk H.-P."/>
        </authorList>
    </citation>
    <scope>NUCLEOTIDE SEQUENCE [LARGE SCALE GENOMIC DNA]</scope>
    <source>
        <strain evidence="1 2">DSM 25218</strain>
    </source>
</reference>
<dbReference type="InterPro" id="IPR025534">
    <property type="entry name" value="DUF4420"/>
</dbReference>
<keyword evidence="2" id="KW-1185">Reference proteome</keyword>
<dbReference type="EMBL" id="VFOV01000001">
    <property type="protein sequence ID" value="TQL70284.1"/>
    <property type="molecule type" value="Genomic_DNA"/>
</dbReference>
<gene>
    <name evidence="1" type="ORF">FB381_4214</name>
</gene>
<comment type="caution">
    <text evidence="1">The sequence shown here is derived from an EMBL/GenBank/DDBJ whole genome shotgun (WGS) entry which is preliminary data.</text>
</comment>